<proteinExistence type="predicted"/>
<sequence length="77" mass="9005">MIVANDIAIELGAALQQASSKAIYRWEQLAYYHIRSKMHRCRKCSHWHAPSSYSYNAAGQTIFEYWSAHYRERHGTS</sequence>
<dbReference type="EMBL" id="OK040790">
    <property type="protein sequence ID" value="UDL15862.1"/>
    <property type="molecule type" value="Genomic_DNA"/>
</dbReference>
<accession>A0AAE8Y7L0</accession>
<reference evidence="1" key="1">
    <citation type="submission" date="2021-09" db="EMBL/GenBank/DDBJ databases">
        <authorList>
            <person name="Andersen S.H."/>
            <person name="Beall E.A."/>
            <person name="Cappelle B."/>
            <person name="Falteisek K.J."/>
            <person name="Fenske B.A."/>
            <person name="Gansluckner N.W."/>
            <person name="Gilbertson S.M."/>
            <person name="Krings K.J."/>
            <person name="Mobeck M."/>
            <person name="Odeku J.O."/>
            <person name="Poncelet M.E."/>
            <person name="Rohr J.R."/>
            <person name="Rolands L."/>
            <person name="Whipple C.D."/>
            <person name="Whipple E.M."/>
            <person name="Spring A.M."/>
            <person name="Klyczek K."/>
            <person name="Garlena R.A."/>
            <person name="Russell D.A."/>
            <person name="Pope W.H."/>
            <person name="Jacobs-Sera D."/>
            <person name="Hatfull G.F."/>
        </authorList>
    </citation>
    <scope>NUCLEOTIDE SEQUENCE</scope>
</reference>
<evidence type="ECO:0000313" key="2">
    <source>
        <dbReference type="Proteomes" id="UP000827768"/>
    </source>
</evidence>
<dbReference type="RefSeq" id="YP_010755102.1">
    <property type="nucleotide sequence ID" value="NC_073468.1"/>
</dbReference>
<dbReference type="KEGG" id="vg:80019711"/>
<evidence type="ECO:0000313" key="1">
    <source>
        <dbReference type="EMBL" id="UDL15862.1"/>
    </source>
</evidence>
<keyword evidence="2" id="KW-1185">Reference proteome</keyword>
<protein>
    <submittedName>
        <fullName evidence="1">Uncharacterized protein</fullName>
    </submittedName>
</protein>
<organism evidence="1 2">
    <name type="scientific">Microbacterium phage Pumpernickel</name>
    <dbReference type="NCBI Taxonomy" id="2885983"/>
    <lineage>
        <taxon>Viruses</taxon>
        <taxon>Duplodnaviria</taxon>
        <taxon>Heunggongvirae</taxon>
        <taxon>Uroviricota</taxon>
        <taxon>Caudoviricetes</taxon>
        <taxon>Pumpernickelvirus</taxon>
        <taxon>Pumpernickelvirus pumpernickel</taxon>
    </lineage>
</organism>
<name>A0AAE8Y7L0_9CAUD</name>
<dbReference type="GeneID" id="80019711"/>
<dbReference type="Proteomes" id="UP000827768">
    <property type="component" value="Segment"/>
</dbReference>
<gene>
    <name evidence="1" type="primary">71</name>
    <name evidence="1" type="ORF">SEA_PUMPERNICKEL_71</name>
</gene>